<dbReference type="InterPro" id="IPR037401">
    <property type="entry name" value="SnoaL-like"/>
</dbReference>
<organism evidence="2 3">
    <name type="scientific">Streptomyces albireticuli</name>
    <dbReference type="NCBI Taxonomy" id="1940"/>
    <lineage>
        <taxon>Bacteria</taxon>
        <taxon>Bacillati</taxon>
        <taxon>Actinomycetota</taxon>
        <taxon>Actinomycetes</taxon>
        <taxon>Kitasatosporales</taxon>
        <taxon>Streptomycetaceae</taxon>
        <taxon>Streptomyces</taxon>
    </lineage>
</organism>
<dbReference type="Gene3D" id="3.10.450.50">
    <property type="match status" value="1"/>
</dbReference>
<proteinExistence type="predicted"/>
<dbReference type="OrthoDB" id="2599042at2"/>
<dbReference type="EMBL" id="CP021744">
    <property type="protein sequence ID" value="ARZ71577.1"/>
    <property type="molecule type" value="Genomic_DNA"/>
</dbReference>
<dbReference type="InterPro" id="IPR032710">
    <property type="entry name" value="NTF2-like_dom_sf"/>
</dbReference>
<dbReference type="KEGG" id="salj:SMD11_6001"/>
<gene>
    <name evidence="2" type="ORF">SMD11_6001</name>
</gene>
<accession>A0A1Z2LB99</accession>
<dbReference type="AlphaFoldDB" id="A0A1Z2LB99"/>
<evidence type="ECO:0000259" key="1">
    <source>
        <dbReference type="Pfam" id="PF13577"/>
    </source>
</evidence>
<sequence>MTVSTTPATVSAADFAALETRVRLLSDRADITGLIDGYLMSLDTVPATGARFDDAWARRLFTEDVRITTPVGDHVGIAGLGESQQETMVKFRRTQHIGANYMIDLDGDRAAVRWNALMTHVHLDETQRARGEAAGGHFDVGGTFTGEVVRTDDGWRFRRLEVRMAWSTGEGPLVLTPKAAETMRGLKGGGGEA</sequence>
<dbReference type="SUPFAM" id="SSF54427">
    <property type="entry name" value="NTF2-like"/>
    <property type="match status" value="1"/>
</dbReference>
<evidence type="ECO:0000313" key="3">
    <source>
        <dbReference type="Proteomes" id="UP000195755"/>
    </source>
</evidence>
<protein>
    <recommendedName>
        <fullName evidence="1">SnoaL-like domain-containing protein</fullName>
    </recommendedName>
</protein>
<feature type="domain" description="SnoaL-like" evidence="1">
    <location>
        <begin position="25"/>
        <end position="160"/>
    </location>
</feature>
<reference evidence="2 3" key="1">
    <citation type="submission" date="2017-06" db="EMBL/GenBank/DDBJ databases">
        <title>Streptomyces albireticuli Genome sequencing and assembly.</title>
        <authorList>
            <person name="Wang Y."/>
            <person name="Du B."/>
            <person name="Ding Y."/>
            <person name="Liu H."/>
            <person name="Hou Q."/>
            <person name="Liu K."/>
            <person name="Yao L."/>
            <person name="Wang C."/>
        </authorList>
    </citation>
    <scope>NUCLEOTIDE SEQUENCE [LARGE SCALE GENOMIC DNA]</scope>
    <source>
        <strain evidence="2 3">MDJK11</strain>
    </source>
</reference>
<name>A0A1Z2LB99_9ACTN</name>
<dbReference type="Proteomes" id="UP000195755">
    <property type="component" value="Chromosome"/>
</dbReference>
<evidence type="ECO:0000313" key="2">
    <source>
        <dbReference type="EMBL" id="ARZ71577.1"/>
    </source>
</evidence>
<dbReference type="Pfam" id="PF13577">
    <property type="entry name" value="SnoaL_4"/>
    <property type="match status" value="1"/>
</dbReference>
<dbReference type="RefSeq" id="WP_087929355.1">
    <property type="nucleotide sequence ID" value="NZ_CP021744.1"/>
</dbReference>